<dbReference type="EMBL" id="JBHRTO010000001">
    <property type="protein sequence ID" value="MFC3181723.1"/>
    <property type="molecule type" value="Genomic_DNA"/>
</dbReference>
<keyword evidence="3" id="KW-1185">Reference proteome</keyword>
<organism evidence="2 3">
    <name type="scientific">Cypionkella sinensis</name>
    <dbReference type="NCBI Taxonomy" id="1756043"/>
    <lineage>
        <taxon>Bacteria</taxon>
        <taxon>Pseudomonadati</taxon>
        <taxon>Pseudomonadota</taxon>
        <taxon>Alphaproteobacteria</taxon>
        <taxon>Rhodobacterales</taxon>
        <taxon>Paracoccaceae</taxon>
        <taxon>Cypionkella</taxon>
    </lineage>
</organism>
<comment type="caution">
    <text evidence="2">The sequence shown here is derived from an EMBL/GenBank/DDBJ whole genome shotgun (WGS) entry which is preliminary data.</text>
</comment>
<keyword evidence="1" id="KW-1133">Transmembrane helix</keyword>
<sequence length="148" mass="15539">MRQKIDAVKRAETSKYEKLTLAISVVSLAVSALVAALSLSQGSQENVLTQEAFTESSVQSRIANCLALASFYAGQGQAVPQENGLPNATYQAFADKSLFTARGLALCQVRSASAEQLTECVLTDVNSSNGNKVLDTSSDGSTATNLIC</sequence>
<keyword evidence="1" id="KW-0472">Membrane</keyword>
<evidence type="ECO:0000313" key="2">
    <source>
        <dbReference type="EMBL" id="MFC3181723.1"/>
    </source>
</evidence>
<proteinExistence type="predicted"/>
<evidence type="ECO:0000313" key="3">
    <source>
        <dbReference type="Proteomes" id="UP001595547"/>
    </source>
</evidence>
<protein>
    <submittedName>
        <fullName evidence="2">Uncharacterized protein</fullName>
    </submittedName>
</protein>
<evidence type="ECO:0000256" key="1">
    <source>
        <dbReference type="SAM" id="Phobius"/>
    </source>
</evidence>
<dbReference type="Proteomes" id="UP001595547">
    <property type="component" value="Unassembled WGS sequence"/>
</dbReference>
<name>A0ABV7J6H1_9RHOB</name>
<gene>
    <name evidence="2" type="ORF">ACFOGH_12035</name>
</gene>
<dbReference type="RefSeq" id="WP_380073312.1">
    <property type="nucleotide sequence ID" value="NZ_JBHRTO010000001.1"/>
</dbReference>
<reference evidence="3" key="1">
    <citation type="journal article" date="2019" name="Int. J. Syst. Evol. Microbiol.">
        <title>The Global Catalogue of Microorganisms (GCM) 10K type strain sequencing project: providing services to taxonomists for standard genome sequencing and annotation.</title>
        <authorList>
            <consortium name="The Broad Institute Genomics Platform"/>
            <consortium name="The Broad Institute Genome Sequencing Center for Infectious Disease"/>
            <person name="Wu L."/>
            <person name="Ma J."/>
        </authorList>
    </citation>
    <scope>NUCLEOTIDE SEQUENCE [LARGE SCALE GENOMIC DNA]</scope>
    <source>
        <strain evidence="3">KCTC 52039</strain>
    </source>
</reference>
<accession>A0ABV7J6H1</accession>
<keyword evidence="1" id="KW-0812">Transmembrane</keyword>
<feature type="transmembrane region" description="Helical" evidence="1">
    <location>
        <begin position="21"/>
        <end position="39"/>
    </location>
</feature>